<dbReference type="InterPro" id="IPR024618">
    <property type="entry name" value="DUF3857"/>
</dbReference>
<dbReference type="Proteomes" id="UP000253606">
    <property type="component" value="Chromosome"/>
</dbReference>
<dbReference type="PANTHER" id="PTHR45586">
    <property type="entry name" value="TPR REPEAT-CONTAINING PROTEIN PA4667"/>
    <property type="match status" value="1"/>
</dbReference>
<evidence type="ECO:0000259" key="4">
    <source>
        <dbReference type="Pfam" id="PF12969"/>
    </source>
</evidence>
<feature type="domain" description="DUF3857" evidence="4">
    <location>
        <begin position="34"/>
        <end position="198"/>
    </location>
</feature>
<dbReference type="EMBL" id="CP030840">
    <property type="protein sequence ID" value="AXC15179.1"/>
    <property type="molecule type" value="Genomic_DNA"/>
</dbReference>
<dbReference type="Gene3D" id="2.60.40.3140">
    <property type="match status" value="1"/>
</dbReference>
<gene>
    <name evidence="5" type="ORF">ACPOL_5935</name>
</gene>
<dbReference type="Gene3D" id="3.10.620.30">
    <property type="match status" value="1"/>
</dbReference>
<dbReference type="PANTHER" id="PTHR45586:SF1">
    <property type="entry name" value="LIPOPOLYSACCHARIDE ASSEMBLY PROTEIN B"/>
    <property type="match status" value="1"/>
</dbReference>
<evidence type="ECO:0000313" key="5">
    <source>
        <dbReference type="EMBL" id="AXC15179.1"/>
    </source>
</evidence>
<dbReference type="Pfam" id="PF12969">
    <property type="entry name" value="DUF3857"/>
    <property type="match status" value="1"/>
</dbReference>
<reference evidence="5 6" key="1">
    <citation type="journal article" date="2018" name="Front. Microbiol.">
        <title>Hydrolytic Capabilities as a Key to Environmental Success: Chitinolytic and Cellulolytic Acidobacteria From Acidic Sub-arctic Soils and Boreal Peatlands.</title>
        <authorList>
            <person name="Belova S.E."/>
            <person name="Ravin N.V."/>
            <person name="Pankratov T.A."/>
            <person name="Rakitin A.L."/>
            <person name="Ivanova A.A."/>
            <person name="Beletsky A.V."/>
            <person name="Mardanov A.V."/>
            <person name="Sinninghe Damste J.S."/>
            <person name="Dedysh S.N."/>
        </authorList>
    </citation>
    <scope>NUCLEOTIDE SEQUENCE [LARGE SCALE GENOMIC DNA]</scope>
    <source>
        <strain evidence="5 6">SBC82</strain>
    </source>
</reference>
<dbReference type="InterPro" id="IPR038765">
    <property type="entry name" value="Papain-like_cys_pep_sf"/>
</dbReference>
<evidence type="ECO:0000313" key="6">
    <source>
        <dbReference type="Proteomes" id="UP000253606"/>
    </source>
</evidence>
<dbReference type="KEGG" id="abas:ACPOL_5935"/>
<proteinExistence type="predicted"/>
<dbReference type="Gene3D" id="1.25.40.10">
    <property type="entry name" value="Tetratricopeptide repeat domain"/>
    <property type="match status" value="2"/>
</dbReference>
<evidence type="ECO:0000259" key="3">
    <source>
        <dbReference type="Pfam" id="PF01841"/>
    </source>
</evidence>
<evidence type="ECO:0000256" key="1">
    <source>
        <dbReference type="ARBA" id="ARBA00022737"/>
    </source>
</evidence>
<dbReference type="Pfam" id="PF13432">
    <property type="entry name" value="TPR_16"/>
    <property type="match status" value="1"/>
</dbReference>
<dbReference type="InterPro" id="IPR011990">
    <property type="entry name" value="TPR-like_helical_dom_sf"/>
</dbReference>
<organism evidence="5 6">
    <name type="scientific">Acidisarcina polymorpha</name>
    <dbReference type="NCBI Taxonomy" id="2211140"/>
    <lineage>
        <taxon>Bacteria</taxon>
        <taxon>Pseudomonadati</taxon>
        <taxon>Acidobacteriota</taxon>
        <taxon>Terriglobia</taxon>
        <taxon>Terriglobales</taxon>
        <taxon>Acidobacteriaceae</taxon>
        <taxon>Acidisarcina</taxon>
    </lineage>
</organism>
<dbReference type="InterPro" id="IPR002931">
    <property type="entry name" value="Transglutaminase-like"/>
</dbReference>
<accession>A0A2Z5G877</accession>
<dbReference type="Gene3D" id="2.60.120.1130">
    <property type="match status" value="1"/>
</dbReference>
<keyword evidence="2" id="KW-0802">TPR repeat</keyword>
<dbReference type="SUPFAM" id="SSF54001">
    <property type="entry name" value="Cysteine proteinases"/>
    <property type="match status" value="1"/>
</dbReference>
<dbReference type="SMART" id="SM00028">
    <property type="entry name" value="TPR"/>
    <property type="match status" value="5"/>
</dbReference>
<dbReference type="InterPro" id="IPR051012">
    <property type="entry name" value="CellSynth/LPSAsmb/PSIAsmb"/>
</dbReference>
<protein>
    <submittedName>
        <fullName evidence="5">Transglutaminase-like enzyme</fullName>
    </submittedName>
</protein>
<dbReference type="InterPro" id="IPR019734">
    <property type="entry name" value="TPR_rpt"/>
</dbReference>
<keyword evidence="1" id="KW-0677">Repeat</keyword>
<dbReference type="Pfam" id="PF01841">
    <property type="entry name" value="Transglut_core"/>
    <property type="match status" value="1"/>
</dbReference>
<dbReference type="AlphaFoldDB" id="A0A2Z5G877"/>
<dbReference type="SUPFAM" id="SSF48452">
    <property type="entry name" value="TPR-like"/>
    <property type="match status" value="1"/>
</dbReference>
<keyword evidence="6" id="KW-1185">Reference proteome</keyword>
<feature type="domain" description="Transglutaminase-like" evidence="3">
    <location>
        <begin position="250"/>
        <end position="324"/>
    </location>
</feature>
<evidence type="ECO:0000256" key="2">
    <source>
        <dbReference type="ARBA" id="ARBA00022803"/>
    </source>
</evidence>
<name>A0A2Z5G877_9BACT</name>
<sequence>MTASTPASGSSSVLDYSPESYVIQRYATDITYAADGTGERIITVQVKVQSEAAVRQFGVLEFPYESRNEHLDFVYVRVRKADGTLIATSDADAQDQPAEVTRQAPFYSDIRNKQLPVKSLSVGDRLEYQVRQVRTVPAAPGHFWFTQNFLKDAVVLEETVSLTVPKQKYVQVESPDNKPAISETGDQKIYRWKSTQLEKTKAPDDKAKKPVIVEPPPSIAVTTFKSWEEVGRWYGDLQKDRVAVTPSIQAKANELVKGVTTEEDKIAAIYTYVSTQYRYIGVAFGIGRYQPHSADDVMQNQYGDCKDKHTLLASLLKAAGYDAWPVLVGSQHVLQSNVPSPGQFDHVITAVTLNKSVLWMDSTSEVAPFRMLFSGLRDKQVLGIPNNSTPVLMKTPANPPFEPFDKFDAEGTLASDGTLNAHFKVSLRGDDELLYRIGFHQVPRVQWNTLIQNVSYASGFSGTTSNVDASSPEKLAQPFEVSYDYTRKEFADWSNRRILPLMPPYTFAYSEDDPKPAETILLGGPANFDLRTAIVLPHEYRAELPPAVKLQTSFGSYSTAYSQNDGKLVVDRVIHIIPRELPAAQWDEYIKFEKAVVADEGTYIQLIGAGAKTPDNLAASNPEAADLVQQASAEIRLHNYDAAREKLDRAKSLNPTEAGVWAEYGYIDLMQHRDEEGIEAYKNELKNHPENLGAYRGLAWIQFRAKHEDEAVATDRALLQAAPTDVEGHQQLAGLLVRQKRFAEATPILQEAVALAPGKQNLQVMLGSTELLAGEKEKGTATLRQLLSSASDQGTLNDASYLLANAGVELPLARASCEKALRLLDEETSKLTLTAITDDNLRHMAGLAATWDTMAWILYRQGEFNNALKYGQAAWMLDQRPAIATHLGQIYEKLGKKAEAIKSYQFAIASATVPDSNGVDDARTRLKSLALSDLSPVEKSKLSGELGHLQSIQISLPTKKAGSADLFVLFSPGHVEEVQFLHGEEALRPSTALLKKGAFDVPFPPGSGARIVRRGILSCSDVSKACQFTMLPPESVRRD</sequence>
<dbReference type="RefSeq" id="WP_161557585.1">
    <property type="nucleotide sequence ID" value="NZ_CP030840.1"/>
</dbReference>